<keyword evidence="10" id="KW-0808">Transferase</keyword>
<dbReference type="PROSITE" id="PS50110">
    <property type="entry name" value="RESPONSE_REGULATORY"/>
    <property type="match status" value="1"/>
</dbReference>
<reference evidence="10 11" key="1">
    <citation type="submission" date="2017-04" db="EMBL/GenBank/DDBJ databases">
        <authorList>
            <person name="Afonso C.L."/>
            <person name="Miller P.J."/>
            <person name="Scott M.A."/>
            <person name="Spackman E."/>
            <person name="Goraichik I."/>
            <person name="Dimitrov K.M."/>
            <person name="Suarez D.L."/>
            <person name="Swayne D.E."/>
        </authorList>
    </citation>
    <scope>NUCLEOTIDE SEQUENCE [LARGE SCALE GENOMIC DNA]</scope>
    <source>
        <strain evidence="10 11">A2P</strain>
    </source>
</reference>
<dbReference type="InterPro" id="IPR000700">
    <property type="entry name" value="PAS-assoc_C"/>
</dbReference>
<feature type="modified residue" description="4-aspartylphosphate" evidence="4">
    <location>
        <position position="430"/>
    </location>
</feature>
<feature type="domain" description="PAS" evidence="8">
    <location>
        <begin position="1"/>
        <end position="68"/>
    </location>
</feature>
<dbReference type="InterPro" id="IPR011006">
    <property type="entry name" value="CheY-like_superfamily"/>
</dbReference>
<dbReference type="SUPFAM" id="SSF52172">
    <property type="entry name" value="CheY-like"/>
    <property type="match status" value="1"/>
</dbReference>
<dbReference type="NCBIfam" id="TIGR00229">
    <property type="entry name" value="sensory_box"/>
    <property type="match status" value="1"/>
</dbReference>
<dbReference type="Pfam" id="PF00072">
    <property type="entry name" value="Response_reg"/>
    <property type="match status" value="1"/>
</dbReference>
<dbReference type="Gene3D" id="3.30.565.10">
    <property type="entry name" value="Histidine kinase-like ATPase, C-terminal domain"/>
    <property type="match status" value="1"/>
</dbReference>
<evidence type="ECO:0000259" key="9">
    <source>
        <dbReference type="PROSITE" id="PS50113"/>
    </source>
</evidence>
<dbReference type="SMART" id="SM00388">
    <property type="entry name" value="HisKA"/>
    <property type="match status" value="1"/>
</dbReference>
<dbReference type="EC" id="2.7.13.3" evidence="2"/>
<dbReference type="PRINTS" id="PR00344">
    <property type="entry name" value="BCTRLSENSOR"/>
</dbReference>
<dbReference type="SUPFAM" id="SSF55874">
    <property type="entry name" value="ATPase domain of HSP90 chaperone/DNA topoisomerase II/histidine kinase"/>
    <property type="match status" value="1"/>
</dbReference>
<dbReference type="PANTHER" id="PTHR43065:SF49">
    <property type="entry name" value="HISTIDINE KINASE"/>
    <property type="match status" value="1"/>
</dbReference>
<feature type="domain" description="PAC" evidence="9">
    <location>
        <begin position="70"/>
        <end position="122"/>
    </location>
</feature>
<dbReference type="Gene3D" id="3.30.450.20">
    <property type="entry name" value="PAS domain"/>
    <property type="match status" value="1"/>
</dbReference>
<dbReference type="PANTHER" id="PTHR43065">
    <property type="entry name" value="SENSOR HISTIDINE KINASE"/>
    <property type="match status" value="1"/>
</dbReference>
<keyword evidence="10" id="KW-0418">Kinase</keyword>
<accession>A0A1X7ET45</accession>
<dbReference type="CDD" id="cd00130">
    <property type="entry name" value="PAS"/>
    <property type="match status" value="1"/>
</dbReference>
<evidence type="ECO:0000256" key="5">
    <source>
        <dbReference type="SAM" id="Coils"/>
    </source>
</evidence>
<dbReference type="InterPro" id="IPR001789">
    <property type="entry name" value="Sig_transdc_resp-reg_receiver"/>
</dbReference>
<dbReference type="PROSITE" id="PS50113">
    <property type="entry name" value="PAC"/>
    <property type="match status" value="1"/>
</dbReference>
<dbReference type="SMART" id="SM00387">
    <property type="entry name" value="HATPase_c"/>
    <property type="match status" value="1"/>
</dbReference>
<evidence type="ECO:0000313" key="10">
    <source>
        <dbReference type="EMBL" id="SMF39512.1"/>
    </source>
</evidence>
<dbReference type="GO" id="GO:0000155">
    <property type="term" value="F:phosphorelay sensor kinase activity"/>
    <property type="evidence" value="ECO:0007669"/>
    <property type="project" value="InterPro"/>
</dbReference>
<comment type="catalytic activity">
    <reaction evidence="1">
        <text>ATP + protein L-histidine = ADP + protein N-phospho-L-histidine.</text>
        <dbReference type="EC" id="2.7.13.3"/>
    </reaction>
</comment>
<dbReference type="InterPro" id="IPR000014">
    <property type="entry name" value="PAS"/>
</dbReference>
<dbReference type="SMART" id="SM00448">
    <property type="entry name" value="REC"/>
    <property type="match status" value="1"/>
</dbReference>
<dbReference type="SUPFAM" id="SSF47384">
    <property type="entry name" value="Homodimeric domain of signal transducing histidine kinase"/>
    <property type="match status" value="1"/>
</dbReference>
<evidence type="ECO:0000259" key="7">
    <source>
        <dbReference type="PROSITE" id="PS50110"/>
    </source>
</evidence>
<feature type="coiled-coil region" evidence="5">
    <location>
        <begin position="106"/>
        <end position="133"/>
    </location>
</feature>
<evidence type="ECO:0000259" key="6">
    <source>
        <dbReference type="PROSITE" id="PS50109"/>
    </source>
</evidence>
<sequence length="504" mass="54372">MLVESVRDYAIYLLDPHGIVSSWNSGAERFKGYSADEIIGQSFTRFYSADDQKAGVPQRALATALAEGKFEAEGWRIRKDGSRFWASVVIDPIRDDNGTLIGFAKITRDITERRRTQEELEEARQALFQAQKMEAVGQLTGGIAHDFNNLLQAMSGCLQLMGRRAGHVAGVQEILDSGRQAVDRGTRVIRQLMAFSRHQSLQPEAFDVRDRLLGMSAFLERALRADIQLEFDLEPGLWPVMADPVQFELAVLNLATNARDAIAAGGRVVVGASNAERTGGDGLSGSFVRVWVRDNGHGIAPEALGRVFEPFYTTKAVGQGTGLGLSQVYGFCRQSGGTATVESVPGGGTTVALLLPRAEAVVADGVKDHPPVVAEGGGARILLVEDDPMVAPVVTAALEDLGYQVDRATSGEEALRRLEDGETIDLLFSDVVMPGTVDGVALAGLARERLPGLAVVLTTGYSESHAGLKGMPVLSKPYRIEELAAVIQQELDRTRRHGPARMRP</sequence>
<dbReference type="InterPro" id="IPR001610">
    <property type="entry name" value="PAC"/>
</dbReference>
<organism evidence="10 11">
    <name type="scientific">Azospirillum oryzae</name>
    <dbReference type="NCBI Taxonomy" id="286727"/>
    <lineage>
        <taxon>Bacteria</taxon>
        <taxon>Pseudomonadati</taxon>
        <taxon>Pseudomonadota</taxon>
        <taxon>Alphaproteobacteria</taxon>
        <taxon>Rhodospirillales</taxon>
        <taxon>Azospirillaceae</taxon>
        <taxon>Azospirillum</taxon>
    </lineage>
</organism>
<dbReference type="Pfam" id="PF13426">
    <property type="entry name" value="PAS_9"/>
    <property type="match status" value="1"/>
</dbReference>
<dbReference type="InterPro" id="IPR005467">
    <property type="entry name" value="His_kinase_dom"/>
</dbReference>
<proteinExistence type="predicted"/>
<dbReference type="PROSITE" id="PS50109">
    <property type="entry name" value="HIS_KIN"/>
    <property type="match status" value="1"/>
</dbReference>
<dbReference type="STRING" id="286727.SAMN02982917_1996"/>
<dbReference type="Pfam" id="PF00512">
    <property type="entry name" value="HisKA"/>
    <property type="match status" value="1"/>
</dbReference>
<feature type="domain" description="Response regulatory" evidence="7">
    <location>
        <begin position="380"/>
        <end position="491"/>
    </location>
</feature>
<dbReference type="InterPro" id="IPR003594">
    <property type="entry name" value="HATPase_dom"/>
</dbReference>
<dbReference type="InterPro" id="IPR003661">
    <property type="entry name" value="HisK_dim/P_dom"/>
</dbReference>
<feature type="domain" description="Histidine kinase" evidence="6">
    <location>
        <begin position="142"/>
        <end position="359"/>
    </location>
</feature>
<evidence type="ECO:0000256" key="3">
    <source>
        <dbReference type="ARBA" id="ARBA00022553"/>
    </source>
</evidence>
<dbReference type="InterPro" id="IPR035965">
    <property type="entry name" value="PAS-like_dom_sf"/>
</dbReference>
<evidence type="ECO:0000259" key="8">
    <source>
        <dbReference type="PROSITE" id="PS50112"/>
    </source>
</evidence>
<evidence type="ECO:0000313" key="11">
    <source>
        <dbReference type="Proteomes" id="UP000192936"/>
    </source>
</evidence>
<protein>
    <recommendedName>
        <fullName evidence="2">histidine kinase</fullName>
        <ecNumber evidence="2">2.7.13.3</ecNumber>
    </recommendedName>
</protein>
<dbReference type="Proteomes" id="UP000192936">
    <property type="component" value="Unassembled WGS sequence"/>
</dbReference>
<name>A0A1X7ET45_9PROT</name>
<keyword evidence="3 4" id="KW-0597">Phosphoprotein</keyword>
<dbReference type="Gene3D" id="1.10.287.130">
    <property type="match status" value="1"/>
</dbReference>
<gene>
    <name evidence="10" type="ORF">SAMN02982917_1996</name>
</gene>
<dbReference type="SUPFAM" id="SSF55785">
    <property type="entry name" value="PYP-like sensor domain (PAS domain)"/>
    <property type="match status" value="1"/>
</dbReference>
<dbReference type="InterPro" id="IPR004358">
    <property type="entry name" value="Sig_transdc_His_kin-like_C"/>
</dbReference>
<dbReference type="SMART" id="SM00086">
    <property type="entry name" value="PAC"/>
    <property type="match status" value="1"/>
</dbReference>
<keyword evidence="5" id="KW-0175">Coiled coil</keyword>
<evidence type="ECO:0000256" key="1">
    <source>
        <dbReference type="ARBA" id="ARBA00000085"/>
    </source>
</evidence>
<dbReference type="EMBL" id="FXAK01000003">
    <property type="protein sequence ID" value="SMF39512.1"/>
    <property type="molecule type" value="Genomic_DNA"/>
</dbReference>
<dbReference type="InterPro" id="IPR036097">
    <property type="entry name" value="HisK_dim/P_sf"/>
</dbReference>
<evidence type="ECO:0000256" key="4">
    <source>
        <dbReference type="PROSITE-ProRule" id="PRU00169"/>
    </source>
</evidence>
<dbReference type="Gene3D" id="3.40.50.2300">
    <property type="match status" value="1"/>
</dbReference>
<evidence type="ECO:0000256" key="2">
    <source>
        <dbReference type="ARBA" id="ARBA00012438"/>
    </source>
</evidence>
<dbReference type="InterPro" id="IPR036890">
    <property type="entry name" value="HATPase_C_sf"/>
</dbReference>
<dbReference type="Pfam" id="PF02518">
    <property type="entry name" value="HATPase_c"/>
    <property type="match status" value="1"/>
</dbReference>
<dbReference type="PROSITE" id="PS50112">
    <property type="entry name" value="PAS"/>
    <property type="match status" value="1"/>
</dbReference>
<dbReference type="AlphaFoldDB" id="A0A1X7ET45"/>